<dbReference type="Pfam" id="PF10294">
    <property type="entry name" value="Methyltransf_16"/>
    <property type="match status" value="1"/>
</dbReference>
<accession>A0A1A9WXL1</accession>
<keyword evidence="7" id="KW-0949">S-adenosyl-L-methionine</keyword>
<dbReference type="STRING" id="37001.A0A1A9WXL1"/>
<dbReference type="AlphaFoldDB" id="A0A1A9WXL1"/>
<evidence type="ECO:0000256" key="9">
    <source>
        <dbReference type="ARBA" id="ARBA00038126"/>
    </source>
</evidence>
<keyword evidence="11" id="KW-1185">Reference proteome</keyword>
<keyword evidence="6" id="KW-0808">Transferase</keyword>
<reference evidence="11" key="1">
    <citation type="submission" date="2014-03" db="EMBL/GenBank/DDBJ databases">
        <authorList>
            <person name="Aksoy S."/>
            <person name="Warren W."/>
            <person name="Wilson R.K."/>
        </authorList>
    </citation>
    <scope>NUCLEOTIDE SEQUENCE [LARGE SCALE GENOMIC DNA]</scope>
    <source>
        <strain evidence="11">IAEA</strain>
    </source>
</reference>
<dbReference type="EC" id="2.1.1.85" evidence="3"/>
<name>A0A1A9WXL1_9MUSC</name>
<evidence type="ECO:0000256" key="6">
    <source>
        <dbReference type="ARBA" id="ARBA00022679"/>
    </source>
</evidence>
<evidence type="ECO:0000256" key="8">
    <source>
        <dbReference type="ARBA" id="ARBA00023242"/>
    </source>
</evidence>
<dbReference type="Proteomes" id="UP000091820">
    <property type="component" value="Unassembled WGS sequence"/>
</dbReference>
<evidence type="ECO:0000256" key="4">
    <source>
        <dbReference type="ARBA" id="ARBA00022490"/>
    </source>
</evidence>
<dbReference type="GO" id="GO:0005737">
    <property type="term" value="C:cytoplasm"/>
    <property type="evidence" value="ECO:0007669"/>
    <property type="project" value="UniProtKB-SubCell"/>
</dbReference>
<dbReference type="PANTHER" id="PTHR14614">
    <property type="entry name" value="HEPATOCELLULAR CARCINOMA-ASSOCIATED ANTIGEN"/>
    <property type="match status" value="1"/>
</dbReference>
<dbReference type="GO" id="GO:0032259">
    <property type="term" value="P:methylation"/>
    <property type="evidence" value="ECO:0007669"/>
    <property type="project" value="UniProtKB-KW"/>
</dbReference>
<evidence type="ECO:0000256" key="5">
    <source>
        <dbReference type="ARBA" id="ARBA00022603"/>
    </source>
</evidence>
<dbReference type="GO" id="GO:0018064">
    <property type="term" value="F:protein-L-histidine N-tele-methyltransferase activity"/>
    <property type="evidence" value="ECO:0007669"/>
    <property type="project" value="UniProtKB-EC"/>
</dbReference>
<evidence type="ECO:0000256" key="1">
    <source>
        <dbReference type="ARBA" id="ARBA00004123"/>
    </source>
</evidence>
<dbReference type="EnsemblMetazoa" id="GBRI036183-RA">
    <property type="protein sequence ID" value="GBRI036183-PA"/>
    <property type="gene ID" value="GBRI036183"/>
</dbReference>
<reference evidence="10" key="2">
    <citation type="submission" date="2020-05" db="UniProtKB">
        <authorList>
            <consortium name="EnsemblMetazoa"/>
        </authorList>
    </citation>
    <scope>IDENTIFICATION</scope>
    <source>
        <strain evidence="10">IAEA</strain>
    </source>
</reference>
<keyword evidence="4" id="KW-0963">Cytoplasm</keyword>
<dbReference type="VEuPathDB" id="VectorBase:GBRI036183"/>
<evidence type="ECO:0000256" key="7">
    <source>
        <dbReference type="ARBA" id="ARBA00022691"/>
    </source>
</evidence>
<evidence type="ECO:0000313" key="11">
    <source>
        <dbReference type="Proteomes" id="UP000091820"/>
    </source>
</evidence>
<evidence type="ECO:0000256" key="2">
    <source>
        <dbReference type="ARBA" id="ARBA00004496"/>
    </source>
</evidence>
<proteinExistence type="inferred from homology"/>
<sequence length="305" mass="35167">MFKFDFRIEECHKNDDFDNLCYQTGSSTCQHQEETSSFDCYEAKEILPSQSILESLDVYRLQCHTKILKNVSISHLISGLLLEDIKNACDSDIKKAEDQHSDLVPGVYEGGAKIWECTEDLLNYMSTNNSSDWWTHKRVLDLGCGAGLLGIYAYKQGAQVDFQDYNKDVLQQITIPNLLINVSEQVPLEQVLRNAKFYSGDWSKWREYCKDAHFYDVILTCETIYNPRNQEKLLRCLKDKLKLNGVVMLAAKTHYFGVGGGLQQFKALLNADKSFEHQVVWTSREGLNRKILLLKKIKEEIRTVR</sequence>
<keyword evidence="5" id="KW-0489">Methyltransferase</keyword>
<protein>
    <recommendedName>
        <fullName evidence="3">protein-histidine N-methyltransferase</fullName>
        <ecNumber evidence="3">2.1.1.85</ecNumber>
    </recommendedName>
</protein>
<keyword evidence="8" id="KW-0539">Nucleus</keyword>
<evidence type="ECO:0000313" key="10">
    <source>
        <dbReference type="EnsemblMetazoa" id="GBRI036183-PA"/>
    </source>
</evidence>
<dbReference type="PANTHER" id="PTHR14614:SF39">
    <property type="entry name" value="HISTIDINE PROTEIN METHYLTRANSFERASE 1 HOMOLOG"/>
    <property type="match status" value="1"/>
</dbReference>
<dbReference type="InterPro" id="IPR019410">
    <property type="entry name" value="Methyltransf_16"/>
</dbReference>
<evidence type="ECO:0000256" key="3">
    <source>
        <dbReference type="ARBA" id="ARBA00012533"/>
    </source>
</evidence>
<comment type="similarity">
    <text evidence="9">Belongs to the methyltransferase superfamily. METTL18 family.</text>
</comment>
<dbReference type="InterPro" id="IPR029063">
    <property type="entry name" value="SAM-dependent_MTases_sf"/>
</dbReference>
<dbReference type="CDD" id="cd02440">
    <property type="entry name" value="AdoMet_MTases"/>
    <property type="match status" value="1"/>
</dbReference>
<comment type="subcellular location">
    <subcellularLocation>
        <location evidence="2">Cytoplasm</location>
    </subcellularLocation>
    <subcellularLocation>
        <location evidence="1">Nucleus</location>
    </subcellularLocation>
</comment>
<organism evidence="10 11">
    <name type="scientific">Glossina brevipalpis</name>
    <dbReference type="NCBI Taxonomy" id="37001"/>
    <lineage>
        <taxon>Eukaryota</taxon>
        <taxon>Metazoa</taxon>
        <taxon>Ecdysozoa</taxon>
        <taxon>Arthropoda</taxon>
        <taxon>Hexapoda</taxon>
        <taxon>Insecta</taxon>
        <taxon>Pterygota</taxon>
        <taxon>Neoptera</taxon>
        <taxon>Endopterygota</taxon>
        <taxon>Diptera</taxon>
        <taxon>Brachycera</taxon>
        <taxon>Muscomorpha</taxon>
        <taxon>Hippoboscoidea</taxon>
        <taxon>Glossinidae</taxon>
        <taxon>Glossina</taxon>
    </lineage>
</organism>
<dbReference type="GO" id="GO:0005634">
    <property type="term" value="C:nucleus"/>
    <property type="evidence" value="ECO:0007669"/>
    <property type="project" value="UniProtKB-SubCell"/>
</dbReference>
<dbReference type="Gene3D" id="3.40.50.150">
    <property type="entry name" value="Vaccinia Virus protein VP39"/>
    <property type="match status" value="1"/>
</dbReference>
<dbReference type="SUPFAM" id="SSF53335">
    <property type="entry name" value="S-adenosyl-L-methionine-dependent methyltransferases"/>
    <property type="match status" value="1"/>
</dbReference>